<dbReference type="Proteomes" id="UP000251717">
    <property type="component" value="Unassembled WGS sequence"/>
</dbReference>
<name>A0A315XK02_9EURY</name>
<keyword evidence="2" id="KW-1185">Reference proteome</keyword>
<organism evidence="1 2">
    <name type="scientific">Methanobrevibacter thaueri</name>
    <dbReference type="NCBI Taxonomy" id="190975"/>
    <lineage>
        <taxon>Archaea</taxon>
        <taxon>Methanobacteriati</taxon>
        <taxon>Methanobacteriota</taxon>
        <taxon>Methanomada group</taxon>
        <taxon>Methanobacteria</taxon>
        <taxon>Methanobacteriales</taxon>
        <taxon>Methanobacteriaceae</taxon>
        <taxon>Methanobrevibacter</taxon>
    </lineage>
</organism>
<gene>
    <name evidence="1" type="ORF">MBBTH_18820</name>
</gene>
<reference evidence="1 2" key="1">
    <citation type="submission" date="2017-03" db="EMBL/GenBank/DDBJ databases">
        <title>Genome sequence of Methanobrevibacter thaueri.</title>
        <authorList>
            <person name="Poehlein A."/>
            <person name="Seedorf H."/>
            <person name="Daniel R."/>
        </authorList>
    </citation>
    <scope>NUCLEOTIDE SEQUENCE [LARGE SCALE GENOMIC DNA]</scope>
    <source>
        <strain evidence="1 2">DSM 11995</strain>
    </source>
</reference>
<evidence type="ECO:0000313" key="2">
    <source>
        <dbReference type="Proteomes" id="UP000251717"/>
    </source>
</evidence>
<evidence type="ECO:0000313" key="1">
    <source>
        <dbReference type="EMBL" id="PWB85283.1"/>
    </source>
</evidence>
<proteinExistence type="predicted"/>
<comment type="caution">
    <text evidence="1">The sequence shown here is derived from an EMBL/GenBank/DDBJ whole genome shotgun (WGS) entry which is preliminary data.</text>
</comment>
<dbReference type="RefSeq" id="WP_116592772.1">
    <property type="nucleotide sequence ID" value="NZ_MZGS01000028.1"/>
</dbReference>
<dbReference type="AlphaFoldDB" id="A0A315XK02"/>
<dbReference type="EMBL" id="MZGS01000028">
    <property type="protein sequence ID" value="PWB85283.1"/>
    <property type="molecule type" value="Genomic_DNA"/>
</dbReference>
<accession>A0A315XK02</accession>
<protein>
    <submittedName>
        <fullName evidence="1">Uncharacterized protein</fullName>
    </submittedName>
</protein>
<sequence>MNRKLLIMAILTIFVVGMICAYACEPVDAKPIAKIKKGKKYYTVKFKYKGHNYKAKLKKNKKATKMYGDKVYDSTKKKGGHKFRLYHTTYSSGYDKVGWNFCKQRNSAGEGHLYYKIKWV</sequence>